<proteinExistence type="predicted"/>
<feature type="chain" id="PRO_5025503177" description="DUF6438 domain-containing protein" evidence="1">
    <location>
        <begin position="21"/>
        <end position="287"/>
    </location>
</feature>
<dbReference type="InterPro" id="IPR045497">
    <property type="entry name" value="DUF6438"/>
</dbReference>
<dbReference type="AlphaFoldDB" id="A0A6C0GQB2"/>
<keyword evidence="4" id="KW-1185">Reference proteome</keyword>
<evidence type="ECO:0000256" key="1">
    <source>
        <dbReference type="SAM" id="SignalP"/>
    </source>
</evidence>
<evidence type="ECO:0000313" key="3">
    <source>
        <dbReference type="EMBL" id="QHT69700.1"/>
    </source>
</evidence>
<dbReference type="KEGG" id="rhoz:GXP67_25165"/>
<dbReference type="Proteomes" id="UP000480178">
    <property type="component" value="Chromosome"/>
</dbReference>
<evidence type="ECO:0000259" key="2">
    <source>
        <dbReference type="Pfam" id="PF20033"/>
    </source>
</evidence>
<protein>
    <recommendedName>
        <fullName evidence="2">DUF6438 domain-containing protein</fullName>
    </recommendedName>
</protein>
<name>A0A6C0GQB2_9BACT</name>
<dbReference type="RefSeq" id="WP_162445684.1">
    <property type="nucleotide sequence ID" value="NZ_CP048222.1"/>
</dbReference>
<dbReference type="EMBL" id="CP048222">
    <property type="protein sequence ID" value="QHT69700.1"/>
    <property type="molecule type" value="Genomic_DNA"/>
</dbReference>
<organism evidence="3 4">
    <name type="scientific">Rhodocytophaga rosea</name>
    <dbReference type="NCBI Taxonomy" id="2704465"/>
    <lineage>
        <taxon>Bacteria</taxon>
        <taxon>Pseudomonadati</taxon>
        <taxon>Bacteroidota</taxon>
        <taxon>Cytophagia</taxon>
        <taxon>Cytophagales</taxon>
        <taxon>Rhodocytophagaceae</taxon>
        <taxon>Rhodocytophaga</taxon>
    </lineage>
</organism>
<feature type="domain" description="DUF6438" evidence="2">
    <location>
        <begin position="149"/>
        <end position="242"/>
    </location>
</feature>
<feature type="signal peptide" evidence="1">
    <location>
        <begin position="1"/>
        <end position="20"/>
    </location>
</feature>
<keyword evidence="1" id="KW-0732">Signal</keyword>
<reference evidence="3 4" key="1">
    <citation type="submission" date="2020-01" db="EMBL/GenBank/DDBJ databases">
        <authorList>
            <person name="Kim M.K."/>
        </authorList>
    </citation>
    <scope>NUCLEOTIDE SEQUENCE [LARGE SCALE GENOMIC DNA]</scope>
    <source>
        <strain evidence="3 4">172606-1</strain>
    </source>
</reference>
<evidence type="ECO:0000313" key="4">
    <source>
        <dbReference type="Proteomes" id="UP000480178"/>
    </source>
</evidence>
<gene>
    <name evidence="3" type="ORF">GXP67_25165</name>
</gene>
<dbReference type="Pfam" id="PF20033">
    <property type="entry name" value="DUF6438"/>
    <property type="match status" value="1"/>
</dbReference>
<accession>A0A6C0GQB2</accession>
<sequence length="287" mass="33401">MRYLILILLIALLNCSQKQASAVNPELLINKFWIHSLTIDSNSIVPMYNQLIWKFDSTFLDEYDFLSSSSEYSLKEDTLTVFKNNEDQKNSLPKQIYFKAKIQKLTPDSLQLLYLSDDSLSDHFSFKRNQLITFFHEQLNYDSSLVINRITFSTRECIWGTCPVLKLELLSVKRLLFEGIENTRQFKGIFQGRVADSIYSKIENHLKLANIATMDTLLPGIIDGQRFELILHFNNNQYKKITGTIDHFCLGCDDVQDIAGYRRLQSAVYLLDRLYLDVPLKKLEELK</sequence>